<dbReference type="GO" id="GO:0006355">
    <property type="term" value="P:regulation of DNA-templated transcription"/>
    <property type="evidence" value="ECO:0007669"/>
    <property type="project" value="UniProtKB-ARBA"/>
</dbReference>
<keyword evidence="2" id="KW-0805">Transcription regulation</keyword>
<dbReference type="PANTHER" id="PTHR12565">
    <property type="entry name" value="STEROL REGULATORY ELEMENT-BINDING PROTEIN"/>
    <property type="match status" value="1"/>
</dbReference>
<dbReference type="Proteomes" id="UP001632038">
    <property type="component" value="Unassembled WGS sequence"/>
</dbReference>
<dbReference type="EMBL" id="JAVIJP010000002">
    <property type="protein sequence ID" value="KAL3655071.1"/>
    <property type="molecule type" value="Genomic_DNA"/>
</dbReference>
<name>A0ABD3ELF2_9LAMI</name>
<sequence>MAAFSSSFQLLESMVFLPNRAFGTLQNVDQGTIISANIGTSNNRALITTYKNSCSMQSNIPMDKKRKRNQASFAISYQSKEDMREVKGNKRQKEMKNITSHEKEEVKAAGYVHVRCRRGQATDRHSLAERLRRERISERMKILQALVPGCHKVAGKALMLDEIINYVQSLQNQVEFLSMRLASVNPMFHDFGMDLESPVRPNEDSNSFQSLMSSLLLDNSAKCHLLQDAQMPNTYPAEGHRQGLWEVDDQRQQIISQSEISKALFSQH</sequence>
<keyword evidence="3" id="KW-0804">Transcription</keyword>
<dbReference type="GO" id="GO:0005634">
    <property type="term" value="C:nucleus"/>
    <property type="evidence" value="ECO:0007669"/>
    <property type="project" value="UniProtKB-SubCell"/>
</dbReference>
<keyword evidence="4" id="KW-0539">Nucleus</keyword>
<dbReference type="Gene3D" id="4.10.280.10">
    <property type="entry name" value="Helix-loop-helix DNA-binding domain"/>
    <property type="match status" value="1"/>
</dbReference>
<dbReference type="InterPro" id="IPR036638">
    <property type="entry name" value="HLH_DNA-bd_sf"/>
</dbReference>
<protein>
    <recommendedName>
        <fullName evidence="5">BHLH domain-containing protein</fullName>
    </recommendedName>
</protein>
<comment type="subcellular location">
    <subcellularLocation>
        <location evidence="1">Nucleus</location>
    </subcellularLocation>
</comment>
<dbReference type="PROSITE" id="PS50888">
    <property type="entry name" value="BHLH"/>
    <property type="match status" value="1"/>
</dbReference>
<comment type="caution">
    <text evidence="6">The sequence shown here is derived from an EMBL/GenBank/DDBJ whole genome shotgun (WGS) entry which is preliminary data.</text>
</comment>
<feature type="domain" description="BHLH" evidence="5">
    <location>
        <begin position="120"/>
        <end position="170"/>
    </location>
</feature>
<dbReference type="Pfam" id="PF00010">
    <property type="entry name" value="HLH"/>
    <property type="match status" value="1"/>
</dbReference>
<evidence type="ECO:0000256" key="3">
    <source>
        <dbReference type="ARBA" id="ARBA00023163"/>
    </source>
</evidence>
<accession>A0ABD3ELF2</accession>
<dbReference type="SUPFAM" id="SSF47459">
    <property type="entry name" value="HLH, helix-loop-helix DNA-binding domain"/>
    <property type="match status" value="1"/>
</dbReference>
<evidence type="ECO:0000256" key="4">
    <source>
        <dbReference type="ARBA" id="ARBA00023242"/>
    </source>
</evidence>
<dbReference type="AlphaFoldDB" id="A0ABD3ELF2"/>
<reference evidence="7" key="1">
    <citation type="journal article" date="2024" name="IScience">
        <title>Strigolactones Initiate the Formation of Haustorium-like Structures in Castilleja.</title>
        <authorList>
            <person name="Buerger M."/>
            <person name="Peterson D."/>
            <person name="Chory J."/>
        </authorList>
    </citation>
    <scope>NUCLEOTIDE SEQUENCE [LARGE SCALE GENOMIC DNA]</scope>
</reference>
<gene>
    <name evidence="6" type="ORF">CASFOL_000857</name>
</gene>
<evidence type="ECO:0000259" key="5">
    <source>
        <dbReference type="PROSITE" id="PS50888"/>
    </source>
</evidence>
<dbReference type="PANTHER" id="PTHR12565:SF431">
    <property type="entry name" value="TRANSCRIPTION FACTOR BHLH137"/>
    <property type="match status" value="1"/>
</dbReference>
<evidence type="ECO:0000313" key="6">
    <source>
        <dbReference type="EMBL" id="KAL3655071.1"/>
    </source>
</evidence>
<dbReference type="InterPro" id="IPR011598">
    <property type="entry name" value="bHLH_dom"/>
</dbReference>
<organism evidence="6 7">
    <name type="scientific">Castilleja foliolosa</name>
    <dbReference type="NCBI Taxonomy" id="1961234"/>
    <lineage>
        <taxon>Eukaryota</taxon>
        <taxon>Viridiplantae</taxon>
        <taxon>Streptophyta</taxon>
        <taxon>Embryophyta</taxon>
        <taxon>Tracheophyta</taxon>
        <taxon>Spermatophyta</taxon>
        <taxon>Magnoliopsida</taxon>
        <taxon>eudicotyledons</taxon>
        <taxon>Gunneridae</taxon>
        <taxon>Pentapetalae</taxon>
        <taxon>asterids</taxon>
        <taxon>lamiids</taxon>
        <taxon>Lamiales</taxon>
        <taxon>Orobanchaceae</taxon>
        <taxon>Pedicularideae</taxon>
        <taxon>Castillejinae</taxon>
        <taxon>Castilleja</taxon>
    </lineage>
</organism>
<evidence type="ECO:0000256" key="2">
    <source>
        <dbReference type="ARBA" id="ARBA00023015"/>
    </source>
</evidence>
<evidence type="ECO:0000256" key="1">
    <source>
        <dbReference type="ARBA" id="ARBA00004123"/>
    </source>
</evidence>
<dbReference type="FunFam" id="4.10.280.10:FF:000002">
    <property type="entry name" value="Basic helix-loop-helix transcription factor"/>
    <property type="match status" value="1"/>
</dbReference>
<keyword evidence="7" id="KW-1185">Reference proteome</keyword>
<dbReference type="InterPro" id="IPR024097">
    <property type="entry name" value="bHLH_ZIP_TF"/>
</dbReference>
<evidence type="ECO:0000313" key="7">
    <source>
        <dbReference type="Proteomes" id="UP001632038"/>
    </source>
</evidence>
<dbReference type="SMART" id="SM00353">
    <property type="entry name" value="HLH"/>
    <property type="match status" value="1"/>
</dbReference>
<proteinExistence type="predicted"/>